<dbReference type="HOGENOM" id="CLU_1840553_0_0_2"/>
<keyword evidence="1" id="KW-0472">Membrane</keyword>
<gene>
    <name evidence="2" type="ORF">MSVAZ_2215</name>
</gene>
<accession>A0A0E3Q6U6</accession>
<keyword evidence="3" id="KW-1185">Reference proteome</keyword>
<dbReference type="Proteomes" id="UP000033096">
    <property type="component" value="Chromosome"/>
</dbReference>
<feature type="transmembrane region" description="Helical" evidence="1">
    <location>
        <begin position="99"/>
        <end position="118"/>
    </location>
</feature>
<proteinExistence type="predicted"/>
<sequence length="146" mass="15965">MSTLTSFSGASLHTIWHGIGCNTEILIISAGNVIFLPAKSVISRVSDSAVSDIVVSCSIFVAAVISALGFDVVSIKSLVFCEHPLTSSIGSVIKRHSTINKLSGLFFVLILIALQYFLSPSQNLRFYFFGYGFKILYYSWHVICTM</sequence>
<protein>
    <submittedName>
        <fullName evidence="2">Uncharacterized protein</fullName>
    </submittedName>
</protein>
<evidence type="ECO:0000256" key="1">
    <source>
        <dbReference type="SAM" id="Phobius"/>
    </source>
</evidence>
<dbReference type="EMBL" id="CP009520">
    <property type="protein sequence ID" value="AKB44484.1"/>
    <property type="molecule type" value="Genomic_DNA"/>
</dbReference>
<feature type="transmembrane region" description="Helical" evidence="1">
    <location>
        <begin position="124"/>
        <end position="143"/>
    </location>
</feature>
<organism evidence="2 3">
    <name type="scientific">Methanosarcina vacuolata Z-761</name>
    <dbReference type="NCBI Taxonomy" id="1434123"/>
    <lineage>
        <taxon>Archaea</taxon>
        <taxon>Methanobacteriati</taxon>
        <taxon>Methanobacteriota</taxon>
        <taxon>Stenosarchaea group</taxon>
        <taxon>Methanomicrobia</taxon>
        <taxon>Methanosarcinales</taxon>
        <taxon>Methanosarcinaceae</taxon>
        <taxon>Methanosarcina</taxon>
    </lineage>
</organism>
<keyword evidence="1" id="KW-1133">Transmembrane helix</keyword>
<reference evidence="2 3" key="1">
    <citation type="submission" date="2014-07" db="EMBL/GenBank/DDBJ databases">
        <title>Methanogenic archaea and the global carbon cycle.</title>
        <authorList>
            <person name="Henriksen J.R."/>
            <person name="Luke J."/>
            <person name="Reinhart S."/>
            <person name="Benedict M.N."/>
            <person name="Youngblut N.D."/>
            <person name="Metcalf M.E."/>
            <person name="Whitaker R.J."/>
            <person name="Metcalf W.W."/>
        </authorList>
    </citation>
    <scope>NUCLEOTIDE SEQUENCE [LARGE SCALE GENOMIC DNA]</scope>
    <source>
        <strain evidence="2 3">Z-761</strain>
    </source>
</reference>
<evidence type="ECO:0000313" key="2">
    <source>
        <dbReference type="EMBL" id="AKB44484.1"/>
    </source>
</evidence>
<keyword evidence="1" id="KW-0812">Transmembrane</keyword>
<name>A0A0E3Q6U6_9EURY</name>
<dbReference type="AlphaFoldDB" id="A0A0E3Q6U6"/>
<dbReference type="KEGG" id="mvc:MSVAZ_2215"/>
<feature type="transmembrane region" description="Helical" evidence="1">
    <location>
        <begin position="53"/>
        <end position="79"/>
    </location>
</feature>
<evidence type="ECO:0000313" key="3">
    <source>
        <dbReference type="Proteomes" id="UP000033096"/>
    </source>
</evidence>